<organism evidence="2 3">
    <name type="scientific">Dictyocaulus viviparus</name>
    <name type="common">Bovine lungworm</name>
    <dbReference type="NCBI Taxonomy" id="29172"/>
    <lineage>
        <taxon>Eukaryota</taxon>
        <taxon>Metazoa</taxon>
        <taxon>Ecdysozoa</taxon>
        <taxon>Nematoda</taxon>
        <taxon>Chromadorea</taxon>
        <taxon>Rhabditida</taxon>
        <taxon>Rhabditina</taxon>
        <taxon>Rhabditomorpha</taxon>
        <taxon>Strongyloidea</taxon>
        <taxon>Metastrongylidae</taxon>
        <taxon>Dictyocaulus</taxon>
    </lineage>
</organism>
<evidence type="ECO:0000313" key="3">
    <source>
        <dbReference type="Proteomes" id="UP000053766"/>
    </source>
</evidence>
<evidence type="ECO:0000256" key="1">
    <source>
        <dbReference type="SAM" id="Coils"/>
    </source>
</evidence>
<dbReference type="OrthoDB" id="377733at2759"/>
<dbReference type="GO" id="GO:0140326">
    <property type="term" value="F:ATPase-coupled intramembrane lipid transporter activity"/>
    <property type="evidence" value="ECO:0007669"/>
    <property type="project" value="TreeGrafter"/>
</dbReference>
<proteinExistence type="predicted"/>
<dbReference type="PANTHER" id="PTHR24092">
    <property type="entry name" value="PROBABLE PHOSPHOLIPID-TRANSPORTING ATPASE"/>
    <property type="match status" value="1"/>
</dbReference>
<evidence type="ECO:0000313" key="2">
    <source>
        <dbReference type="EMBL" id="KJH49920.1"/>
    </source>
</evidence>
<dbReference type="GO" id="GO:0000166">
    <property type="term" value="F:nucleotide binding"/>
    <property type="evidence" value="ECO:0007669"/>
    <property type="project" value="InterPro"/>
</dbReference>
<dbReference type="AlphaFoldDB" id="A0A0D8XZM5"/>
<dbReference type="InterPro" id="IPR023214">
    <property type="entry name" value="HAD_sf"/>
</dbReference>
<dbReference type="STRING" id="29172.A0A0D8XZM5"/>
<keyword evidence="1" id="KW-0175">Coiled coil</keyword>
<dbReference type="EMBL" id="KN716220">
    <property type="protein sequence ID" value="KJH49920.1"/>
    <property type="molecule type" value="Genomic_DNA"/>
</dbReference>
<accession>A0A0D8XZM5</accession>
<dbReference type="PANTHER" id="PTHR24092:SF150">
    <property type="entry name" value="PHOSPHOLIPID-TRANSPORTING ATPASE"/>
    <property type="match status" value="1"/>
</dbReference>
<dbReference type="SUPFAM" id="SSF81660">
    <property type="entry name" value="Metal cation-transporting ATPase, ATP-binding domain N"/>
    <property type="match status" value="1"/>
</dbReference>
<reference evidence="3" key="2">
    <citation type="journal article" date="2016" name="Sci. Rep.">
        <title>Dictyocaulus viviparus genome, variome and transcriptome elucidate lungworm biology and support future intervention.</title>
        <authorList>
            <person name="McNulty S.N."/>
            <person name="Strube C."/>
            <person name="Rosa B.A."/>
            <person name="Martin J.C."/>
            <person name="Tyagi R."/>
            <person name="Choi Y.J."/>
            <person name="Wang Q."/>
            <person name="Hallsworth Pepin K."/>
            <person name="Zhang X."/>
            <person name="Ozersky P."/>
            <person name="Wilson R.K."/>
            <person name="Sternberg P.W."/>
            <person name="Gasser R.B."/>
            <person name="Mitreva M."/>
        </authorList>
    </citation>
    <scope>NUCLEOTIDE SEQUENCE [LARGE SCALE GENOMIC DNA]</scope>
    <source>
        <strain evidence="3">HannoverDv2000</strain>
    </source>
</reference>
<dbReference type="SUPFAM" id="SSF56784">
    <property type="entry name" value="HAD-like"/>
    <property type="match status" value="1"/>
</dbReference>
<dbReference type="GO" id="GO:0005886">
    <property type="term" value="C:plasma membrane"/>
    <property type="evidence" value="ECO:0007669"/>
    <property type="project" value="TreeGrafter"/>
</dbReference>
<sequence>MRHKPATHCTTIVSYAVNLLQVELLKKNADKICEFLTACAICHTASPDKNTAFSERPLYHATSPDEHALLKFASDAGFIFKRRSSGKIIVDMLGTISEFELMAILEFNSDRKRMSVIVRDSKGTYKLYIKGADQMIFDRLIDVSQKEMKRTSGHLQQFAYQGYRTLCFAVKIINNDIFAKWYEKYNNTIADVKNRREKLAQLAEEIEKDLCLIGVSAIEDRLQKDVPETVARLLLAGIRVWVLTGDKLETAVNIGNSCHLLQAGAPMVVLSSTDASVVKEELSK</sequence>
<feature type="coiled-coil region" evidence="1">
    <location>
        <begin position="182"/>
        <end position="209"/>
    </location>
</feature>
<dbReference type="InterPro" id="IPR023299">
    <property type="entry name" value="ATPase_P-typ_cyto_dom_N"/>
</dbReference>
<dbReference type="GO" id="GO:0045332">
    <property type="term" value="P:phospholipid translocation"/>
    <property type="evidence" value="ECO:0007669"/>
    <property type="project" value="TreeGrafter"/>
</dbReference>
<dbReference type="GO" id="GO:0005802">
    <property type="term" value="C:trans-Golgi network"/>
    <property type="evidence" value="ECO:0007669"/>
    <property type="project" value="TreeGrafter"/>
</dbReference>
<keyword evidence="3" id="KW-1185">Reference proteome</keyword>
<gene>
    <name evidence="2" type="ORF">DICVIV_03950</name>
</gene>
<dbReference type="InterPro" id="IPR036412">
    <property type="entry name" value="HAD-like_sf"/>
</dbReference>
<protein>
    <submittedName>
        <fullName evidence="2">Surfactant protein B</fullName>
    </submittedName>
</protein>
<dbReference type="Proteomes" id="UP000053766">
    <property type="component" value="Unassembled WGS sequence"/>
</dbReference>
<reference evidence="2 3" key="1">
    <citation type="submission" date="2013-11" db="EMBL/GenBank/DDBJ databases">
        <title>Draft genome of the bovine lungworm Dictyocaulus viviparus.</title>
        <authorList>
            <person name="Mitreva M."/>
        </authorList>
    </citation>
    <scope>NUCLEOTIDE SEQUENCE [LARGE SCALE GENOMIC DNA]</scope>
    <source>
        <strain evidence="2 3">HannoverDv2000</strain>
    </source>
</reference>
<dbReference type="Pfam" id="PF13246">
    <property type="entry name" value="Cation_ATPase"/>
    <property type="match status" value="1"/>
</dbReference>
<dbReference type="Gene3D" id="3.40.50.1000">
    <property type="entry name" value="HAD superfamily/HAD-like"/>
    <property type="match status" value="1"/>
</dbReference>
<name>A0A0D8XZM5_DICVI</name>
<dbReference type="Gene3D" id="3.40.1110.10">
    <property type="entry name" value="Calcium-transporting ATPase, cytoplasmic domain N"/>
    <property type="match status" value="1"/>
</dbReference>